<dbReference type="InterPro" id="IPR050794">
    <property type="entry name" value="CPA2_transporter"/>
</dbReference>
<dbReference type="SUPFAM" id="SSF52821">
    <property type="entry name" value="Rhodanese/Cell cycle control phosphatase"/>
    <property type="match status" value="1"/>
</dbReference>
<dbReference type="PANTHER" id="PTHR32468:SF97">
    <property type="entry name" value="CATION_H+ EXCHANGER 3"/>
    <property type="match status" value="1"/>
</dbReference>
<dbReference type="Pfam" id="PF00999">
    <property type="entry name" value="Na_H_Exchanger"/>
    <property type="match status" value="1"/>
</dbReference>
<dbReference type="Pfam" id="PF00581">
    <property type="entry name" value="Rhodanese"/>
    <property type="match status" value="1"/>
</dbReference>
<dbReference type="Proteomes" id="UP001189624">
    <property type="component" value="Chromosome 8"/>
</dbReference>
<keyword evidence="4 11" id="KW-0812">Transmembrane</keyword>
<feature type="transmembrane region" description="Helical" evidence="11">
    <location>
        <begin position="242"/>
        <end position="263"/>
    </location>
</feature>
<gene>
    <name evidence="13" type="ORF">AYBTSS11_LOCUS22541</name>
</gene>
<dbReference type="Gene3D" id="1.20.1530.20">
    <property type="match status" value="1"/>
</dbReference>
<dbReference type="PROSITE" id="PS50206">
    <property type="entry name" value="RHODANESE_3"/>
    <property type="match status" value="1"/>
</dbReference>
<dbReference type="HAMAP" id="MF_00469">
    <property type="entry name" value="TrhO"/>
    <property type="match status" value="1"/>
</dbReference>
<dbReference type="GO" id="GO:0006885">
    <property type="term" value="P:regulation of pH"/>
    <property type="evidence" value="ECO:0007669"/>
    <property type="project" value="TreeGrafter"/>
</dbReference>
<proteinExistence type="inferred from homology"/>
<dbReference type="Pfam" id="PF23259">
    <property type="entry name" value="CHX17_C"/>
    <property type="match status" value="1"/>
</dbReference>
<sequence length="1293" mass="144090">MDMNQLFASINLMNVSEHTVKCDVCLQTPPQIASDGLWGGHSTEGSPLRSSMPVFLLQVVLIYTITRALHFPLKKFGFPAMISQLMAGLIIGPSLNILEKEKTMMFPYGSQDTLATIASLGYMLFVFENGVKMDFSMITRTGRLGWIIALVGLLFPLLMGYSSIGCISAIITRDIPENAHSSVVILMTQNMNSFAVIASVLNDLQILNSELGRLVLSSALVGDTLSNILVVTSAVFDKNKEVNAIGVKLVFIFVLIIFIFFVYRPLMFWVIEHTPESQEVKDIYINIVIGFLFVLGWCSMLFNLEFILLPFLYGLATPDGPPLGSSLIKKIHFFGLEFLMPIFVTTCAMKMNYSLVELTSPIIISTTTIILSGHLMKMIAYIASSLYFKLPRRDALALALLLNCKGVVEVAMYSSALDKRDIQPAHYTVIVTMIMISNSIVHLTVKRLYDPSRKYFGLQKRNIFNLKLDTNLRMLVCIHKQHHIIPIIRVLDLCNPTPLYPITVDVLHLIELVGRSTPIFISHRKKKDVSSHTRNSYSENIILSFKIYEDEKLGATSINPYTAISPPTLMHEDVCYLALDKVASIIILPFHRKWSFDGKIEHEDKTVRLLNCRVMERAPCSVGILVTRSTHPKDSPLRLAMIFLGGNDDREALCLASRAAKDSGIVNLVVYHITSKNGEEIEDMESMLDRVILKDAEKECSRLKNVVFKEITVEGGAHIASILRQMTDDHDFFIVGRRHGIDCPQTKGLHEWTEFSELGLVGDFLASADLDCKSSVLKTPTWTWAWAGAVRPGLYIWVEKLGFVHFPYKITEMEAHPNAVSMLRGRTIAPPPPPLLILSARLSSPSPSPSPILSSSPSVTALEPTLSCSATPKPWFLRFSFFFNSQTLQTMTLSKCFSHSGPTVPIPSPSGSGSGSEPEPKSPLMVVSFYKFADFPDHALMRNPLKQLCQRLRVSGGIILAPEGINGSICGTPDSVQDVLAFVESDDRLKGLRQAESPVSPEDEAIHHGHSPASPLAAGEDAPFRWDHVRVKLKKEIVTLGMPTVSPIERVGKYVGPEEWNALISDPDTVVIDVRNNYETRIGKFKGAVDPCTTSFREFPSWVEEHFQLDETYDGEHPKVEVNNSAQPVEEEMDNKKQHMPRVAMYCTGGIRCEKATSLLLTKGFKEVYHLEGGILKYLEEVPETESLWEGECFVFDKRVSVEHGLVPGTFKLCYGCKQPVSDADMEAPEFEQGVSCPYCFALKSDEVKERARARQRQFERWGIIGGPDKGRRPATQQPASVGSNSNQLSRSI</sequence>
<reference evidence="13" key="1">
    <citation type="submission" date="2023-10" db="EMBL/GenBank/DDBJ databases">
        <authorList>
            <person name="Domelevo Entfellner J.-B."/>
        </authorList>
    </citation>
    <scope>NUCLEOTIDE SEQUENCE</scope>
</reference>
<accession>A0AA86SQG1</accession>
<feature type="transmembrane region" description="Helical" evidence="11">
    <location>
        <begin position="52"/>
        <end position="69"/>
    </location>
</feature>
<evidence type="ECO:0000256" key="7">
    <source>
        <dbReference type="ARBA" id="ARBA00023065"/>
    </source>
</evidence>
<organism evidence="13 14">
    <name type="scientific">Sphenostylis stenocarpa</name>
    <dbReference type="NCBI Taxonomy" id="92480"/>
    <lineage>
        <taxon>Eukaryota</taxon>
        <taxon>Viridiplantae</taxon>
        <taxon>Streptophyta</taxon>
        <taxon>Embryophyta</taxon>
        <taxon>Tracheophyta</taxon>
        <taxon>Spermatophyta</taxon>
        <taxon>Magnoliopsida</taxon>
        <taxon>eudicotyledons</taxon>
        <taxon>Gunneridae</taxon>
        <taxon>Pentapetalae</taxon>
        <taxon>rosids</taxon>
        <taxon>fabids</taxon>
        <taxon>Fabales</taxon>
        <taxon>Fabaceae</taxon>
        <taxon>Papilionoideae</taxon>
        <taxon>50 kb inversion clade</taxon>
        <taxon>NPAAA clade</taxon>
        <taxon>indigoferoid/millettioid clade</taxon>
        <taxon>Phaseoleae</taxon>
        <taxon>Sphenostylis</taxon>
    </lineage>
</organism>
<evidence type="ECO:0000256" key="3">
    <source>
        <dbReference type="ARBA" id="ARBA00022538"/>
    </source>
</evidence>
<dbReference type="InterPro" id="IPR001763">
    <property type="entry name" value="Rhodanese-like_dom"/>
</dbReference>
<dbReference type="InterPro" id="IPR040503">
    <property type="entry name" value="TRHO_N"/>
</dbReference>
<keyword evidence="8 11" id="KW-0472">Membrane</keyword>
<name>A0AA86SQG1_9FABA</name>
<feature type="compositionally biased region" description="Polar residues" evidence="10">
    <location>
        <begin position="1275"/>
        <end position="1293"/>
    </location>
</feature>
<evidence type="ECO:0000256" key="4">
    <source>
        <dbReference type="ARBA" id="ARBA00022692"/>
    </source>
</evidence>
<feature type="transmembrane region" description="Helical" evidence="11">
    <location>
        <begin position="76"/>
        <end position="93"/>
    </location>
</feature>
<comment type="similarity">
    <text evidence="9">Belongs to the monovalent cation:proton antiporter 2 (CPA2) transporter (TC 2.A.37) family. CHX (TC 2.A.37.4) subfamily.</text>
</comment>
<feature type="region of interest" description="Disordered" evidence="10">
    <location>
        <begin position="994"/>
        <end position="1017"/>
    </location>
</feature>
<keyword evidence="2" id="KW-0813">Transport</keyword>
<dbReference type="Gene3D" id="3.40.250.10">
    <property type="entry name" value="Rhodanese-like domain"/>
    <property type="match status" value="1"/>
</dbReference>
<dbReference type="InterPro" id="IPR020936">
    <property type="entry name" value="TrhO"/>
</dbReference>
<dbReference type="InterPro" id="IPR036873">
    <property type="entry name" value="Rhodanese-like_dom_sf"/>
</dbReference>
<protein>
    <recommendedName>
        <fullName evidence="12">Rhodanese domain-containing protein</fullName>
    </recommendedName>
</protein>
<feature type="transmembrane region" description="Helical" evidence="11">
    <location>
        <begin position="214"/>
        <end position="236"/>
    </location>
</feature>
<dbReference type="InterPro" id="IPR038770">
    <property type="entry name" value="Na+/solute_symporter_sf"/>
</dbReference>
<feature type="transmembrane region" description="Helical" evidence="11">
    <location>
        <begin position="113"/>
        <end position="131"/>
    </location>
</feature>
<dbReference type="InterPro" id="IPR057290">
    <property type="entry name" value="CHX17_C"/>
</dbReference>
<dbReference type="CDD" id="cd01518">
    <property type="entry name" value="RHOD_YceA"/>
    <property type="match status" value="1"/>
</dbReference>
<feature type="region of interest" description="Disordered" evidence="10">
    <location>
        <begin position="1261"/>
        <end position="1293"/>
    </location>
</feature>
<dbReference type="InterPro" id="IPR057291">
    <property type="entry name" value="CHX17_2nd"/>
</dbReference>
<keyword evidence="5" id="KW-0630">Potassium</keyword>
<dbReference type="GO" id="GO:0012505">
    <property type="term" value="C:endomembrane system"/>
    <property type="evidence" value="ECO:0007669"/>
    <property type="project" value="TreeGrafter"/>
</dbReference>
<evidence type="ECO:0000313" key="14">
    <source>
        <dbReference type="Proteomes" id="UP001189624"/>
    </source>
</evidence>
<evidence type="ECO:0000256" key="11">
    <source>
        <dbReference type="SAM" id="Phobius"/>
    </source>
</evidence>
<dbReference type="Pfam" id="PF23256">
    <property type="entry name" value="CHX17_2nd"/>
    <property type="match status" value="1"/>
</dbReference>
<dbReference type="GO" id="GO:1902600">
    <property type="term" value="P:proton transmembrane transport"/>
    <property type="evidence" value="ECO:0007669"/>
    <property type="project" value="InterPro"/>
</dbReference>
<feature type="transmembrane region" description="Helical" evidence="11">
    <location>
        <begin position="143"/>
        <end position="171"/>
    </location>
</feature>
<evidence type="ECO:0000256" key="9">
    <source>
        <dbReference type="ARBA" id="ARBA00038341"/>
    </source>
</evidence>
<feature type="transmembrane region" description="Helical" evidence="11">
    <location>
        <begin position="183"/>
        <end position="202"/>
    </location>
</feature>
<dbReference type="PANTHER" id="PTHR32468">
    <property type="entry name" value="CATION/H + ANTIPORTER"/>
    <property type="match status" value="1"/>
</dbReference>
<dbReference type="GO" id="GO:0016020">
    <property type="term" value="C:membrane"/>
    <property type="evidence" value="ECO:0007669"/>
    <property type="project" value="UniProtKB-SubCell"/>
</dbReference>
<feature type="domain" description="Rhodanese" evidence="12">
    <location>
        <begin position="1065"/>
        <end position="1187"/>
    </location>
</feature>
<evidence type="ECO:0000256" key="10">
    <source>
        <dbReference type="SAM" id="MobiDB-lite"/>
    </source>
</evidence>
<dbReference type="EMBL" id="OY731405">
    <property type="protein sequence ID" value="CAJ1970557.1"/>
    <property type="molecule type" value="Genomic_DNA"/>
</dbReference>
<dbReference type="InterPro" id="IPR006153">
    <property type="entry name" value="Cation/H_exchanger_TM"/>
</dbReference>
<dbReference type="GO" id="GO:0006813">
    <property type="term" value="P:potassium ion transport"/>
    <property type="evidence" value="ECO:0007669"/>
    <property type="project" value="UniProtKB-KW"/>
</dbReference>
<evidence type="ECO:0000256" key="2">
    <source>
        <dbReference type="ARBA" id="ARBA00022448"/>
    </source>
</evidence>
<evidence type="ECO:0000256" key="8">
    <source>
        <dbReference type="ARBA" id="ARBA00023136"/>
    </source>
</evidence>
<keyword evidence="7" id="KW-0406">Ion transport</keyword>
<dbReference type="Gramene" id="rna-AYBTSS11_LOCUS22541">
    <property type="protein sequence ID" value="CAJ1970557.1"/>
    <property type="gene ID" value="gene-AYBTSS11_LOCUS22541"/>
</dbReference>
<comment type="subcellular location">
    <subcellularLocation>
        <location evidence="1">Membrane</location>
        <topology evidence="1">Multi-pass membrane protein</topology>
    </subcellularLocation>
</comment>
<evidence type="ECO:0000256" key="6">
    <source>
        <dbReference type="ARBA" id="ARBA00022989"/>
    </source>
</evidence>
<evidence type="ECO:0000313" key="13">
    <source>
        <dbReference type="EMBL" id="CAJ1970557.1"/>
    </source>
</evidence>
<dbReference type="Pfam" id="PF17773">
    <property type="entry name" value="UPF0176_N"/>
    <property type="match status" value="1"/>
</dbReference>
<keyword evidence="6 11" id="KW-1133">Transmembrane helix</keyword>
<dbReference type="SMART" id="SM00450">
    <property type="entry name" value="RHOD"/>
    <property type="match status" value="1"/>
</dbReference>
<feature type="transmembrane region" description="Helical" evidence="11">
    <location>
        <begin position="331"/>
        <end position="349"/>
    </location>
</feature>
<keyword evidence="3" id="KW-0633">Potassium transport</keyword>
<evidence type="ECO:0000256" key="1">
    <source>
        <dbReference type="ARBA" id="ARBA00004141"/>
    </source>
</evidence>
<evidence type="ECO:0000256" key="5">
    <source>
        <dbReference type="ARBA" id="ARBA00022958"/>
    </source>
</evidence>
<evidence type="ECO:0000259" key="12">
    <source>
        <dbReference type="PROSITE" id="PS50206"/>
    </source>
</evidence>
<feature type="transmembrane region" description="Helical" evidence="11">
    <location>
        <begin position="361"/>
        <end position="383"/>
    </location>
</feature>
<dbReference type="GO" id="GO:0015297">
    <property type="term" value="F:antiporter activity"/>
    <property type="evidence" value="ECO:0007669"/>
    <property type="project" value="InterPro"/>
</dbReference>
<feature type="transmembrane region" description="Helical" evidence="11">
    <location>
        <begin position="283"/>
        <end position="311"/>
    </location>
</feature>
<keyword evidence="14" id="KW-1185">Reference proteome</keyword>
<dbReference type="Gene3D" id="3.30.70.100">
    <property type="match status" value="1"/>
</dbReference>